<reference evidence="3 4" key="1">
    <citation type="journal article" date="2015" name="Appl. Environ. Microbiol.">
        <title>Aerobic and Anaerobic Thiosulfate Oxidation by a Cold-Adapted, Subglacial Chemoautotroph.</title>
        <authorList>
            <person name="Harrold Z.R."/>
            <person name="Skidmore M.L."/>
            <person name="Hamilton T.L."/>
            <person name="Desch L."/>
            <person name="Amada K."/>
            <person name="van Gelder W."/>
            <person name="Glover K."/>
            <person name="Roden E.E."/>
            <person name="Boyd E.S."/>
        </authorList>
    </citation>
    <scope>NUCLEOTIDE SEQUENCE [LARGE SCALE GENOMIC DNA]</scope>
    <source>
        <strain evidence="3 4">RG</strain>
    </source>
</reference>
<dbReference type="PATRIC" id="fig|36861.3.peg.1746"/>
<dbReference type="PANTHER" id="PTHR33542:SF3">
    <property type="entry name" value="SIROHYDROCHLORIN FERROCHELATASE, CHLOROPLASTIC"/>
    <property type="match status" value="1"/>
</dbReference>
<dbReference type="Pfam" id="PF01903">
    <property type="entry name" value="CbiX"/>
    <property type="match status" value="1"/>
</dbReference>
<dbReference type="InterPro" id="IPR050963">
    <property type="entry name" value="Sirohydro_Cobaltochel/CbiX"/>
</dbReference>
<sequence>MPSLLIIAHGSRRAASNDEVRVLADAVRAQADQAYDHVESAFLELAEPSIPAGLAALASKGATDIVAFPHFLAAGTHVAQDIPEAIAEFSAAHPAVTVRLTPHLGASVTLPAAILGVAA</sequence>
<dbReference type="SUPFAM" id="SSF53800">
    <property type="entry name" value="Chelatase"/>
    <property type="match status" value="1"/>
</dbReference>
<evidence type="ECO:0000313" key="3">
    <source>
        <dbReference type="EMBL" id="KVW95563.1"/>
    </source>
</evidence>
<dbReference type="GO" id="GO:0016829">
    <property type="term" value="F:lyase activity"/>
    <property type="evidence" value="ECO:0007669"/>
    <property type="project" value="UniProtKB-KW"/>
</dbReference>
<dbReference type="PANTHER" id="PTHR33542">
    <property type="entry name" value="SIROHYDROCHLORIN FERROCHELATASE, CHLOROPLASTIC"/>
    <property type="match status" value="1"/>
</dbReference>
<dbReference type="GO" id="GO:0046872">
    <property type="term" value="F:metal ion binding"/>
    <property type="evidence" value="ECO:0007669"/>
    <property type="project" value="UniProtKB-KW"/>
</dbReference>
<gene>
    <name evidence="3" type="ORF">ABW22_10395</name>
</gene>
<keyword evidence="1" id="KW-0479">Metal-binding</keyword>
<evidence type="ECO:0000256" key="2">
    <source>
        <dbReference type="ARBA" id="ARBA00023239"/>
    </source>
</evidence>
<keyword evidence="4" id="KW-1185">Reference proteome</keyword>
<dbReference type="Proteomes" id="UP000064243">
    <property type="component" value="Unassembled WGS sequence"/>
</dbReference>
<evidence type="ECO:0000256" key="1">
    <source>
        <dbReference type="ARBA" id="ARBA00022723"/>
    </source>
</evidence>
<dbReference type="EMBL" id="LDUG01000025">
    <property type="protein sequence ID" value="KVW95563.1"/>
    <property type="molecule type" value="Genomic_DNA"/>
</dbReference>
<comment type="caution">
    <text evidence="3">The sequence shown here is derived from an EMBL/GenBank/DDBJ whole genome shotgun (WGS) entry which is preliminary data.</text>
</comment>
<evidence type="ECO:0000313" key="4">
    <source>
        <dbReference type="Proteomes" id="UP000064243"/>
    </source>
</evidence>
<dbReference type="RefSeq" id="WP_059755950.1">
    <property type="nucleotide sequence ID" value="NZ_LDUG01000025.1"/>
</dbReference>
<dbReference type="InterPro" id="IPR002762">
    <property type="entry name" value="CbiX-like"/>
</dbReference>
<dbReference type="OrthoDB" id="9797895at2"/>
<protein>
    <submittedName>
        <fullName evidence="3">Cobalamin biosynthesis protein CbiX</fullName>
    </submittedName>
</protein>
<proteinExistence type="predicted"/>
<dbReference type="AlphaFoldDB" id="A0A106BNT0"/>
<keyword evidence="2" id="KW-0456">Lyase</keyword>
<dbReference type="Gene3D" id="3.40.50.1400">
    <property type="match status" value="1"/>
</dbReference>
<dbReference type="CDD" id="cd03416">
    <property type="entry name" value="CbiX_SirB_N"/>
    <property type="match status" value="1"/>
</dbReference>
<organism evidence="3 4">
    <name type="scientific">Thiobacillus denitrificans</name>
    <dbReference type="NCBI Taxonomy" id="36861"/>
    <lineage>
        <taxon>Bacteria</taxon>
        <taxon>Pseudomonadati</taxon>
        <taxon>Pseudomonadota</taxon>
        <taxon>Betaproteobacteria</taxon>
        <taxon>Nitrosomonadales</taxon>
        <taxon>Thiobacillaceae</taxon>
        <taxon>Thiobacillus</taxon>
    </lineage>
</organism>
<accession>A0A106BNT0</accession>
<name>A0A106BNT0_THIDE</name>